<dbReference type="SUPFAM" id="SSF46785">
    <property type="entry name" value="Winged helix' DNA-binding domain"/>
    <property type="match status" value="1"/>
</dbReference>
<dbReference type="InterPro" id="IPR000595">
    <property type="entry name" value="cNMP-bd_dom"/>
</dbReference>
<dbReference type="RefSeq" id="WP_154370881.1">
    <property type="nucleotide sequence ID" value="NZ_WKJJ01000001.1"/>
</dbReference>
<dbReference type="InterPro" id="IPR012318">
    <property type="entry name" value="HTH_CRP"/>
</dbReference>
<dbReference type="PRINTS" id="PR00034">
    <property type="entry name" value="HTHCRP"/>
</dbReference>
<dbReference type="GO" id="GO:0003677">
    <property type="term" value="F:DNA binding"/>
    <property type="evidence" value="ECO:0007669"/>
    <property type="project" value="UniProtKB-KW"/>
</dbReference>
<dbReference type="CDD" id="cd00038">
    <property type="entry name" value="CAP_ED"/>
    <property type="match status" value="1"/>
</dbReference>
<evidence type="ECO:0000313" key="6">
    <source>
        <dbReference type="Proteomes" id="UP000446768"/>
    </source>
</evidence>
<organism evidence="5 6">
    <name type="scientific">Pseudoduganella rivuli</name>
    <dbReference type="NCBI Taxonomy" id="2666085"/>
    <lineage>
        <taxon>Bacteria</taxon>
        <taxon>Pseudomonadati</taxon>
        <taxon>Pseudomonadota</taxon>
        <taxon>Betaproteobacteria</taxon>
        <taxon>Burkholderiales</taxon>
        <taxon>Oxalobacteraceae</taxon>
        <taxon>Telluria group</taxon>
        <taxon>Pseudoduganella</taxon>
    </lineage>
</organism>
<dbReference type="GO" id="GO:0005829">
    <property type="term" value="C:cytosol"/>
    <property type="evidence" value="ECO:0007669"/>
    <property type="project" value="TreeGrafter"/>
</dbReference>
<dbReference type="InterPro" id="IPR036390">
    <property type="entry name" value="WH_DNA-bd_sf"/>
</dbReference>
<keyword evidence="6" id="KW-1185">Reference proteome</keyword>
<dbReference type="GO" id="GO:0003700">
    <property type="term" value="F:DNA-binding transcription factor activity"/>
    <property type="evidence" value="ECO:0007669"/>
    <property type="project" value="InterPro"/>
</dbReference>
<evidence type="ECO:0000256" key="3">
    <source>
        <dbReference type="ARBA" id="ARBA00023163"/>
    </source>
</evidence>
<dbReference type="AlphaFoldDB" id="A0A7X2IIY1"/>
<name>A0A7X2IIY1_9BURK</name>
<dbReference type="PROSITE" id="PS00042">
    <property type="entry name" value="HTH_CRP_1"/>
    <property type="match status" value="1"/>
</dbReference>
<proteinExistence type="predicted"/>
<comment type="caution">
    <text evidence="5">The sequence shown here is derived from an EMBL/GenBank/DDBJ whole genome shotgun (WGS) entry which is preliminary data.</text>
</comment>
<dbReference type="Pfam" id="PF13545">
    <property type="entry name" value="HTH_Crp_2"/>
    <property type="match status" value="1"/>
</dbReference>
<protein>
    <submittedName>
        <fullName evidence="5">Helix-turn-helix domain-containing protein</fullName>
    </submittedName>
</protein>
<dbReference type="PROSITE" id="PS51063">
    <property type="entry name" value="HTH_CRP_2"/>
    <property type="match status" value="1"/>
</dbReference>
<dbReference type="PANTHER" id="PTHR24567:SF75">
    <property type="entry name" value="FUMARATE AND NITRATE REDUCTION REGULATORY PROTEIN"/>
    <property type="match status" value="1"/>
</dbReference>
<dbReference type="Gene3D" id="2.60.120.10">
    <property type="entry name" value="Jelly Rolls"/>
    <property type="match status" value="1"/>
</dbReference>
<accession>A0A7X2IIY1</accession>
<dbReference type="CDD" id="cd00092">
    <property type="entry name" value="HTH_CRP"/>
    <property type="match status" value="1"/>
</dbReference>
<dbReference type="InterPro" id="IPR018335">
    <property type="entry name" value="Tscrpt_reg_HTH_Crp-type_CS"/>
</dbReference>
<sequence length="245" mass="27060">MSPASDGTQQTCRNCTWRQRCLPAGLEGDALDRFERTVARRIGLERNGRLFNGGDRFELLYAIRTGEFKTECAAGNGMQVTSFGMPGDLLGMDGVGTGHHCGNAIALANSVVCVLPYADLSAAMNGQPALMRQFHAVLGRELARQQAMMLMLGHARATQRMATFLLDMRDRYTEHGERPRMFKLSMSREDIGTYLGLTTESVSRLLSAFRQSGLLQVNNRAIELCDETRLREMAENGEPPLLPAT</sequence>
<dbReference type="FunFam" id="1.10.10.10:FF:000028">
    <property type="entry name" value="Fumarate/nitrate reduction transcriptional regulator Fnr"/>
    <property type="match status" value="1"/>
</dbReference>
<dbReference type="EMBL" id="WKJJ01000001">
    <property type="protein sequence ID" value="MRV70402.1"/>
    <property type="molecule type" value="Genomic_DNA"/>
</dbReference>
<dbReference type="SUPFAM" id="SSF51206">
    <property type="entry name" value="cAMP-binding domain-like"/>
    <property type="match status" value="1"/>
</dbReference>
<dbReference type="InterPro" id="IPR014710">
    <property type="entry name" value="RmlC-like_jellyroll"/>
</dbReference>
<reference evidence="5 6" key="1">
    <citation type="submission" date="2019-11" db="EMBL/GenBank/DDBJ databases">
        <title>Novel species isolated from a subtropical stream in China.</title>
        <authorList>
            <person name="Lu H."/>
        </authorList>
    </citation>
    <scope>NUCLEOTIDE SEQUENCE [LARGE SCALE GENOMIC DNA]</scope>
    <source>
        <strain evidence="5 6">FT92W</strain>
    </source>
</reference>
<dbReference type="InterPro" id="IPR018490">
    <property type="entry name" value="cNMP-bd_dom_sf"/>
</dbReference>
<evidence type="ECO:0000256" key="2">
    <source>
        <dbReference type="ARBA" id="ARBA00023125"/>
    </source>
</evidence>
<gene>
    <name evidence="5" type="ORF">GJ700_01530</name>
</gene>
<dbReference type="Gene3D" id="1.10.10.10">
    <property type="entry name" value="Winged helix-like DNA-binding domain superfamily/Winged helix DNA-binding domain"/>
    <property type="match status" value="1"/>
</dbReference>
<dbReference type="InterPro" id="IPR036388">
    <property type="entry name" value="WH-like_DNA-bd_sf"/>
</dbReference>
<keyword evidence="3" id="KW-0804">Transcription</keyword>
<feature type="domain" description="HTH crp-type" evidence="4">
    <location>
        <begin position="155"/>
        <end position="228"/>
    </location>
</feature>
<dbReference type="Pfam" id="PF00027">
    <property type="entry name" value="cNMP_binding"/>
    <property type="match status" value="1"/>
</dbReference>
<keyword evidence="1" id="KW-0805">Transcription regulation</keyword>
<dbReference type="InterPro" id="IPR050397">
    <property type="entry name" value="Env_Response_Regulators"/>
</dbReference>
<evidence type="ECO:0000256" key="1">
    <source>
        <dbReference type="ARBA" id="ARBA00023015"/>
    </source>
</evidence>
<keyword evidence="2" id="KW-0238">DNA-binding</keyword>
<dbReference type="SMART" id="SM00419">
    <property type="entry name" value="HTH_CRP"/>
    <property type="match status" value="1"/>
</dbReference>
<evidence type="ECO:0000313" key="5">
    <source>
        <dbReference type="EMBL" id="MRV70402.1"/>
    </source>
</evidence>
<evidence type="ECO:0000259" key="4">
    <source>
        <dbReference type="PROSITE" id="PS51063"/>
    </source>
</evidence>
<dbReference type="PANTHER" id="PTHR24567">
    <property type="entry name" value="CRP FAMILY TRANSCRIPTIONAL REGULATORY PROTEIN"/>
    <property type="match status" value="1"/>
</dbReference>
<dbReference type="Proteomes" id="UP000446768">
    <property type="component" value="Unassembled WGS sequence"/>
</dbReference>